<evidence type="ECO:0000313" key="2">
    <source>
        <dbReference type="EMBL" id="PZR78703.1"/>
    </source>
</evidence>
<comment type="caution">
    <text evidence="2">The sequence shown here is derived from an EMBL/GenBank/DDBJ whole genome shotgun (WGS) entry which is preliminary data.</text>
</comment>
<evidence type="ECO:0000313" key="3">
    <source>
        <dbReference type="Proteomes" id="UP000248724"/>
    </source>
</evidence>
<accession>A0A2W5Z0B2</accession>
<dbReference type="Proteomes" id="UP000248724">
    <property type="component" value="Unassembled WGS sequence"/>
</dbReference>
<dbReference type="GO" id="GO:0006508">
    <property type="term" value="P:proteolysis"/>
    <property type="evidence" value="ECO:0007669"/>
    <property type="project" value="InterPro"/>
</dbReference>
<dbReference type="PANTHER" id="PTHR43666">
    <property type="entry name" value="TLDD PROTEIN"/>
    <property type="match status" value="1"/>
</dbReference>
<feature type="domain" description="Metalloprotease TldD/E C-terminal" evidence="1">
    <location>
        <begin position="234"/>
        <end position="337"/>
    </location>
</feature>
<dbReference type="InterPro" id="IPR036059">
    <property type="entry name" value="TldD/PmbA_sf"/>
</dbReference>
<evidence type="ECO:0000259" key="1">
    <source>
        <dbReference type="Pfam" id="PF19289"/>
    </source>
</evidence>
<dbReference type="InterPro" id="IPR045569">
    <property type="entry name" value="Metalloprtase-TldD/E_C"/>
</dbReference>
<dbReference type="InterPro" id="IPR035068">
    <property type="entry name" value="TldD/PmbA_N"/>
</dbReference>
<feature type="non-terminal residue" evidence="2">
    <location>
        <position position="355"/>
    </location>
</feature>
<dbReference type="GO" id="GO:0008237">
    <property type="term" value="F:metallopeptidase activity"/>
    <property type="evidence" value="ECO:0007669"/>
    <property type="project" value="InterPro"/>
</dbReference>
<dbReference type="EMBL" id="QHBU01000249">
    <property type="protein sequence ID" value="PZR78703.1"/>
    <property type="molecule type" value="Genomic_DNA"/>
</dbReference>
<proteinExistence type="predicted"/>
<organism evidence="2 3">
    <name type="scientific">Candidatus Aeolococcus gillhamiae</name>
    <dbReference type="NCBI Taxonomy" id="3127015"/>
    <lineage>
        <taxon>Bacteria</taxon>
        <taxon>Bacillati</taxon>
        <taxon>Candidatus Dormiibacterota</taxon>
        <taxon>Candidatus Dormibacteria</taxon>
        <taxon>Candidatus Aeolococcales</taxon>
        <taxon>Candidatus Aeolococcaceae</taxon>
        <taxon>Candidatus Aeolococcus</taxon>
    </lineage>
</organism>
<dbReference type="Pfam" id="PF19289">
    <property type="entry name" value="PmbA_TldD_3rd"/>
    <property type="match status" value="1"/>
</dbReference>
<name>A0A2W5Z0B2_9BACT</name>
<protein>
    <recommendedName>
        <fullName evidence="1">Metalloprotease TldD/E C-terminal domain-containing protein</fullName>
    </recommendedName>
</protein>
<dbReference type="Gene3D" id="3.30.2290.10">
    <property type="entry name" value="PmbA/TldD superfamily"/>
    <property type="match status" value="1"/>
</dbReference>
<dbReference type="SUPFAM" id="SSF111283">
    <property type="entry name" value="Putative modulator of DNA gyrase, PmbA/TldD"/>
    <property type="match status" value="1"/>
</dbReference>
<dbReference type="AlphaFoldDB" id="A0A2W5Z0B2"/>
<dbReference type="PANTHER" id="PTHR43666:SF1">
    <property type="entry name" value="CONSERVED PROTEIN"/>
    <property type="match status" value="1"/>
</dbReference>
<gene>
    <name evidence="2" type="ORF">DLM65_12270</name>
</gene>
<reference evidence="2 3" key="1">
    <citation type="journal article" date="2017" name="Nature">
        <title>Atmospheric trace gases support primary production in Antarctic desert surface soil.</title>
        <authorList>
            <person name="Ji M."/>
            <person name="Greening C."/>
            <person name="Vanwonterghem I."/>
            <person name="Carere C.R."/>
            <person name="Bay S.K."/>
            <person name="Steen J.A."/>
            <person name="Montgomery K."/>
            <person name="Lines T."/>
            <person name="Beardall J."/>
            <person name="van Dorst J."/>
            <person name="Snape I."/>
            <person name="Stott M.B."/>
            <person name="Hugenholtz P."/>
            <person name="Ferrari B.C."/>
        </authorList>
    </citation>
    <scope>NUCLEOTIDE SEQUENCE [LARGE SCALE GENOMIC DNA]</scope>
    <source>
        <strain evidence="2">RRmetagenome_bin12</strain>
    </source>
</reference>
<sequence>MPLPQRRGASRVSDELRTPDELLSIADGVLARAPTAGEVEVTVTETATALTRYANGGIHQNVADRTLVLRLRLVRDGRSGVAETQVIGDDATSALVEAAELIRAHSPVGEPVHPIAPDGGVDTEHGYSAATAAVTPEERADTVGVICTAADKLGQKGFGTYENTITAVAMVSSTGLRRAARRSEAELIAVCRGDDGSAYGARFAADATALDAGALAAEVSERCARNQGATALDPGVYEVVLSPYATAEMLEYLGLIGLGALAMLEERSFMRFGEHLMSETVTISDDVRRSELAPLPFDWEGATTRPVTIIDRGTCAAVVHDSVTAARAHVPTTGHSFPQPNSDGPLPHYLCLDGG</sequence>